<name>A0A553K231_9ACTN</name>
<keyword evidence="2 4" id="KW-0808">Transferase</keyword>
<dbReference type="SUPFAM" id="SSF53271">
    <property type="entry name" value="PRTase-like"/>
    <property type="match status" value="1"/>
</dbReference>
<evidence type="ECO:0000256" key="1">
    <source>
        <dbReference type="ARBA" id="ARBA00022676"/>
    </source>
</evidence>
<dbReference type="RefSeq" id="WP_143937641.1">
    <property type="nucleotide sequence ID" value="NZ_VKKG01000002.1"/>
</dbReference>
<dbReference type="GO" id="GO:0016757">
    <property type="term" value="F:glycosyltransferase activity"/>
    <property type="evidence" value="ECO:0007669"/>
    <property type="project" value="UniProtKB-KW"/>
</dbReference>
<proteinExistence type="predicted"/>
<dbReference type="Proteomes" id="UP000317638">
    <property type="component" value="Unassembled WGS sequence"/>
</dbReference>
<dbReference type="EMBL" id="VKKG01000002">
    <property type="protein sequence ID" value="TRY18749.1"/>
    <property type="molecule type" value="Genomic_DNA"/>
</dbReference>
<dbReference type="CDD" id="cd06223">
    <property type="entry name" value="PRTases_typeI"/>
    <property type="match status" value="1"/>
</dbReference>
<dbReference type="Pfam" id="PF00156">
    <property type="entry name" value="Pribosyltran"/>
    <property type="match status" value="1"/>
</dbReference>
<dbReference type="PANTHER" id="PTHR43363">
    <property type="entry name" value="HYPOXANTHINE PHOSPHORIBOSYLTRANSFERASE"/>
    <property type="match status" value="1"/>
</dbReference>
<gene>
    <name evidence="4" type="ORF">FOJ82_06440</name>
</gene>
<organism evidence="4 5">
    <name type="scientific">Tessaracoccus rhinocerotis</name>
    <dbReference type="NCBI Taxonomy" id="1689449"/>
    <lineage>
        <taxon>Bacteria</taxon>
        <taxon>Bacillati</taxon>
        <taxon>Actinomycetota</taxon>
        <taxon>Actinomycetes</taxon>
        <taxon>Propionibacteriales</taxon>
        <taxon>Propionibacteriaceae</taxon>
        <taxon>Tessaracoccus</taxon>
    </lineage>
</organism>
<comment type="caution">
    <text evidence="4">The sequence shown here is derived from an EMBL/GenBank/DDBJ whole genome shotgun (WGS) entry which is preliminary data.</text>
</comment>
<evidence type="ECO:0000256" key="2">
    <source>
        <dbReference type="ARBA" id="ARBA00022679"/>
    </source>
</evidence>
<protein>
    <submittedName>
        <fullName evidence="4">Phosphoribosyltransferase</fullName>
    </submittedName>
</protein>
<accession>A0A553K231</accession>
<keyword evidence="5" id="KW-1185">Reference proteome</keyword>
<dbReference type="PANTHER" id="PTHR43363:SF1">
    <property type="entry name" value="HYPOXANTHINE-GUANINE PHOSPHORIBOSYLTRANSFERASE"/>
    <property type="match status" value="1"/>
</dbReference>
<dbReference type="AlphaFoldDB" id="A0A553K231"/>
<reference evidence="4 5" key="1">
    <citation type="submission" date="2019-07" db="EMBL/GenBank/DDBJ databases">
        <authorList>
            <person name="Zhou L.-Y."/>
        </authorList>
    </citation>
    <scope>NUCLEOTIDE SEQUENCE [LARGE SCALE GENOMIC DNA]</scope>
    <source>
        <strain evidence="4 5">YIM 101269</strain>
    </source>
</reference>
<dbReference type="OrthoDB" id="307631at2"/>
<evidence type="ECO:0000313" key="4">
    <source>
        <dbReference type="EMBL" id="TRY18749.1"/>
    </source>
</evidence>
<feature type="domain" description="Phosphoribosyltransferase" evidence="3">
    <location>
        <begin position="5"/>
        <end position="149"/>
    </location>
</feature>
<dbReference type="InterPro" id="IPR029057">
    <property type="entry name" value="PRTase-like"/>
</dbReference>
<keyword evidence="1 4" id="KW-0328">Glycosyltransferase</keyword>
<evidence type="ECO:0000259" key="3">
    <source>
        <dbReference type="Pfam" id="PF00156"/>
    </source>
</evidence>
<evidence type="ECO:0000313" key="5">
    <source>
        <dbReference type="Proteomes" id="UP000317638"/>
    </source>
</evidence>
<dbReference type="Gene3D" id="3.40.50.2020">
    <property type="match status" value="1"/>
</dbReference>
<sequence length="153" mass="16406">MDEREVLTWGGFGEACRGLAQQVRESGFEPTVIIAVARGGLLPAGALAYALDVDLADAINVERYADPSEPVADPVLLAPLLDSESIAGRQLLVVDDVTDSGRTLGLVTKLLRGFGADVRSAVLYSKPNTIFTADFVWKQTQDWVVFPWGADNG</sequence>
<dbReference type="InterPro" id="IPR000836">
    <property type="entry name" value="PRTase_dom"/>
</dbReference>